<evidence type="ECO:0000313" key="5">
    <source>
        <dbReference type="Proteomes" id="UP001162162"/>
    </source>
</evidence>
<evidence type="ECO:0008006" key="6">
    <source>
        <dbReference type="Google" id="ProtNLM"/>
    </source>
</evidence>
<dbReference type="GO" id="GO:0005615">
    <property type="term" value="C:extracellular space"/>
    <property type="evidence" value="ECO:0007669"/>
    <property type="project" value="TreeGrafter"/>
</dbReference>
<keyword evidence="3" id="KW-0472">Membrane</keyword>
<keyword evidence="1" id="KW-0433">Leucine-rich repeat</keyword>
<reference evidence="4" key="1">
    <citation type="journal article" date="2023" name="Insect Mol. Biol.">
        <title>Genome sequencing provides insights into the evolution of gene families encoding plant cell wall-degrading enzymes in longhorned beetles.</title>
        <authorList>
            <person name="Shin N.R."/>
            <person name="Okamura Y."/>
            <person name="Kirsch R."/>
            <person name="Pauchet Y."/>
        </authorList>
    </citation>
    <scope>NUCLEOTIDE SEQUENCE</scope>
    <source>
        <strain evidence="4">AMC_N1</strain>
    </source>
</reference>
<evidence type="ECO:0000313" key="4">
    <source>
        <dbReference type="EMBL" id="KAJ8948020.1"/>
    </source>
</evidence>
<evidence type="ECO:0000256" key="3">
    <source>
        <dbReference type="SAM" id="Phobius"/>
    </source>
</evidence>
<dbReference type="EMBL" id="JAPWTK010000145">
    <property type="protein sequence ID" value="KAJ8948020.1"/>
    <property type="molecule type" value="Genomic_DNA"/>
</dbReference>
<feature type="transmembrane region" description="Helical" evidence="3">
    <location>
        <begin position="332"/>
        <end position="350"/>
    </location>
</feature>
<dbReference type="SUPFAM" id="SSF52058">
    <property type="entry name" value="L domain-like"/>
    <property type="match status" value="1"/>
</dbReference>
<dbReference type="AlphaFoldDB" id="A0AAV8YB17"/>
<comment type="caution">
    <text evidence="4">The sequence shown here is derived from an EMBL/GenBank/DDBJ whole genome shotgun (WGS) entry which is preliminary data.</text>
</comment>
<dbReference type="Proteomes" id="UP001162162">
    <property type="component" value="Unassembled WGS sequence"/>
</dbReference>
<protein>
    <recommendedName>
        <fullName evidence="6">Protein singed wings 2</fullName>
    </recommendedName>
</protein>
<keyword evidence="2" id="KW-0677">Repeat</keyword>
<dbReference type="InterPro" id="IPR050333">
    <property type="entry name" value="SLRP"/>
</dbReference>
<keyword evidence="3" id="KW-1133">Transmembrane helix</keyword>
<dbReference type="PANTHER" id="PTHR45712">
    <property type="entry name" value="AGAP008170-PA"/>
    <property type="match status" value="1"/>
</dbReference>
<evidence type="ECO:0000256" key="2">
    <source>
        <dbReference type="ARBA" id="ARBA00022737"/>
    </source>
</evidence>
<keyword evidence="3" id="KW-0812">Transmembrane</keyword>
<dbReference type="PANTHER" id="PTHR45712:SF22">
    <property type="entry name" value="INSULIN-LIKE GROWTH FACTOR-BINDING PROTEIN COMPLEX ACID LABILE SUBUNIT"/>
    <property type="match status" value="1"/>
</dbReference>
<name>A0AAV8YB17_9CUCU</name>
<sequence length="369" mass="42731">MITARPSKEHCVFEEDKLKCDEHLPDISYPSTIANLELTNLNWEILDLNTLLQKFPKLQRLTVLGKNIIGVVPPEEKTHIKTFLRNFPEIEVLNLDGNQLEALDKHFYLGNLKELYLQNNKWRCTDDLEWVLNLQNKTVIKNWGELICHGMPYSGKPLIAITHYLKDIKDQCTEKCECDLPNVVRDPKTDLLEPIISVNCSYKGFTELPEKLPKRTKILYLEGNSIEDLKPLRTNHMYRSLMDLYLDNNLVSSIGVLEGSYWLTHFRAFSLRGNKLTKELLQKYAPQVKDIHDIKCSYVEGDQNSLLPIAELSRSSVCRFPTEYSVQEALDLLNAVLVFLIVFILGKLAYDYYHFKKTGKLPWIVTKMP</sequence>
<dbReference type="Gene3D" id="3.80.10.10">
    <property type="entry name" value="Ribonuclease Inhibitor"/>
    <property type="match status" value="2"/>
</dbReference>
<accession>A0AAV8YB17</accession>
<dbReference type="InterPro" id="IPR032675">
    <property type="entry name" value="LRR_dom_sf"/>
</dbReference>
<keyword evidence="5" id="KW-1185">Reference proteome</keyword>
<proteinExistence type="predicted"/>
<evidence type="ECO:0000256" key="1">
    <source>
        <dbReference type="ARBA" id="ARBA00022614"/>
    </source>
</evidence>
<gene>
    <name evidence="4" type="ORF">NQ318_003353</name>
</gene>
<organism evidence="4 5">
    <name type="scientific">Aromia moschata</name>
    <dbReference type="NCBI Taxonomy" id="1265417"/>
    <lineage>
        <taxon>Eukaryota</taxon>
        <taxon>Metazoa</taxon>
        <taxon>Ecdysozoa</taxon>
        <taxon>Arthropoda</taxon>
        <taxon>Hexapoda</taxon>
        <taxon>Insecta</taxon>
        <taxon>Pterygota</taxon>
        <taxon>Neoptera</taxon>
        <taxon>Endopterygota</taxon>
        <taxon>Coleoptera</taxon>
        <taxon>Polyphaga</taxon>
        <taxon>Cucujiformia</taxon>
        <taxon>Chrysomeloidea</taxon>
        <taxon>Cerambycidae</taxon>
        <taxon>Cerambycinae</taxon>
        <taxon>Callichromatini</taxon>
        <taxon>Aromia</taxon>
    </lineage>
</organism>